<dbReference type="Gene3D" id="3.30.565.10">
    <property type="entry name" value="Histidine kinase-like ATPase, C-terminal domain"/>
    <property type="match status" value="1"/>
</dbReference>
<dbReference type="RefSeq" id="WP_379884061.1">
    <property type="nucleotide sequence ID" value="NZ_JBHTLP010000004.1"/>
</dbReference>
<proteinExistence type="predicted"/>
<dbReference type="PANTHER" id="PTHR43547">
    <property type="entry name" value="TWO-COMPONENT HISTIDINE KINASE"/>
    <property type="match status" value="1"/>
</dbReference>
<dbReference type="InterPro" id="IPR004358">
    <property type="entry name" value="Sig_transdc_His_kin-like_C"/>
</dbReference>
<feature type="domain" description="HTH araC/xylS-type" evidence="10">
    <location>
        <begin position="928"/>
        <end position="1027"/>
    </location>
</feature>
<dbReference type="Gene3D" id="1.10.287.130">
    <property type="match status" value="1"/>
</dbReference>
<dbReference type="InterPro" id="IPR003661">
    <property type="entry name" value="HisK_dim/P_dom"/>
</dbReference>
<evidence type="ECO:0000313" key="13">
    <source>
        <dbReference type="EMBL" id="MFD1140946.1"/>
    </source>
</evidence>
<dbReference type="InterPro" id="IPR018062">
    <property type="entry name" value="HTH_AraC-typ_CS"/>
</dbReference>
<dbReference type="SMART" id="SM00387">
    <property type="entry name" value="HATPase_c"/>
    <property type="match status" value="1"/>
</dbReference>
<keyword evidence="4" id="KW-0805">Transcription regulation</keyword>
<feature type="region of interest" description="Disordered" evidence="8">
    <location>
        <begin position="731"/>
        <end position="752"/>
    </location>
</feature>
<feature type="chain" id="PRO_5045064209" description="histidine kinase" evidence="9">
    <location>
        <begin position="25"/>
        <end position="1027"/>
    </location>
</feature>
<dbReference type="PROSITE" id="PS50109">
    <property type="entry name" value="HIS_KIN"/>
    <property type="match status" value="1"/>
</dbReference>
<evidence type="ECO:0000313" key="14">
    <source>
        <dbReference type="Proteomes" id="UP001597116"/>
    </source>
</evidence>
<dbReference type="SUPFAM" id="SSF46689">
    <property type="entry name" value="Homeodomain-like"/>
    <property type="match status" value="1"/>
</dbReference>
<dbReference type="SUPFAM" id="SSF55874">
    <property type="entry name" value="ATPase domain of HSP90 chaperone/DNA topoisomerase II/histidine kinase"/>
    <property type="match status" value="1"/>
</dbReference>
<dbReference type="Proteomes" id="UP001597116">
    <property type="component" value="Unassembled WGS sequence"/>
</dbReference>
<dbReference type="Pfam" id="PF02518">
    <property type="entry name" value="HATPase_c"/>
    <property type="match status" value="1"/>
</dbReference>
<keyword evidence="14" id="KW-1185">Reference proteome</keyword>
<evidence type="ECO:0000259" key="10">
    <source>
        <dbReference type="PROSITE" id="PS01124"/>
    </source>
</evidence>
<evidence type="ECO:0000256" key="8">
    <source>
        <dbReference type="SAM" id="MobiDB-lite"/>
    </source>
</evidence>
<dbReference type="EMBL" id="JBHTLP010000004">
    <property type="protein sequence ID" value="MFD1140946.1"/>
    <property type="molecule type" value="Genomic_DNA"/>
</dbReference>
<evidence type="ECO:0000256" key="3">
    <source>
        <dbReference type="ARBA" id="ARBA00022553"/>
    </source>
</evidence>
<comment type="caution">
    <text evidence="13">The sequence shown here is derived from an EMBL/GenBank/DDBJ whole genome shotgun (WGS) entry which is preliminary data.</text>
</comment>
<evidence type="ECO:0000256" key="1">
    <source>
        <dbReference type="ARBA" id="ARBA00000085"/>
    </source>
</evidence>
<evidence type="ECO:0000256" key="5">
    <source>
        <dbReference type="ARBA" id="ARBA00023125"/>
    </source>
</evidence>
<dbReference type="SUPFAM" id="SSF47384">
    <property type="entry name" value="Homodimeric domain of signal transducing histidine kinase"/>
    <property type="match status" value="1"/>
</dbReference>
<evidence type="ECO:0000259" key="11">
    <source>
        <dbReference type="PROSITE" id="PS50109"/>
    </source>
</evidence>
<keyword evidence="13" id="KW-0547">Nucleotide-binding</keyword>
<dbReference type="Gene3D" id="1.10.10.60">
    <property type="entry name" value="Homeodomain-like"/>
    <property type="match status" value="1"/>
</dbReference>
<dbReference type="PROSITE" id="PS00041">
    <property type="entry name" value="HTH_ARAC_FAMILY_1"/>
    <property type="match status" value="1"/>
</dbReference>
<name>A0ABW3Q6D0_9BACT</name>
<keyword evidence="3 7" id="KW-0597">Phosphoprotein</keyword>
<dbReference type="GO" id="GO:0005524">
    <property type="term" value="F:ATP binding"/>
    <property type="evidence" value="ECO:0007669"/>
    <property type="project" value="UniProtKB-KW"/>
</dbReference>
<protein>
    <recommendedName>
        <fullName evidence="2">histidine kinase</fullName>
        <ecNumber evidence="2">2.7.13.3</ecNumber>
    </recommendedName>
</protein>
<gene>
    <name evidence="13" type="ORF">ACFQ4C_07495</name>
</gene>
<keyword evidence="6" id="KW-0804">Transcription</keyword>
<dbReference type="Pfam" id="PF07494">
    <property type="entry name" value="Reg_prop"/>
    <property type="match status" value="1"/>
</dbReference>
<dbReference type="InterPro" id="IPR011006">
    <property type="entry name" value="CheY-like_superfamily"/>
</dbReference>
<reference evidence="14" key="1">
    <citation type="journal article" date="2019" name="Int. J. Syst. Evol. Microbiol.">
        <title>The Global Catalogue of Microorganisms (GCM) 10K type strain sequencing project: providing services to taxonomists for standard genome sequencing and annotation.</title>
        <authorList>
            <consortium name="The Broad Institute Genomics Platform"/>
            <consortium name="The Broad Institute Genome Sequencing Center for Infectious Disease"/>
            <person name="Wu L."/>
            <person name="Ma J."/>
        </authorList>
    </citation>
    <scope>NUCLEOTIDE SEQUENCE [LARGE SCALE GENOMIC DNA]</scope>
    <source>
        <strain evidence="14">CCUG 55608</strain>
    </source>
</reference>
<feature type="signal peptide" evidence="9">
    <location>
        <begin position="1"/>
        <end position="24"/>
    </location>
</feature>
<feature type="modified residue" description="4-aspartylphosphate" evidence="7">
    <location>
        <position position="821"/>
    </location>
</feature>
<dbReference type="Gene3D" id="2.60.40.10">
    <property type="entry name" value="Immunoglobulins"/>
    <property type="match status" value="1"/>
</dbReference>
<dbReference type="Gene3D" id="2.130.10.10">
    <property type="entry name" value="YVTN repeat-like/Quinoprotein amine dehydrogenase"/>
    <property type="match status" value="1"/>
</dbReference>
<comment type="catalytic activity">
    <reaction evidence="1">
        <text>ATP + protein L-histidine = ADP + protein N-phospho-L-histidine.</text>
        <dbReference type="EC" id="2.7.13.3"/>
    </reaction>
</comment>
<dbReference type="InterPro" id="IPR001789">
    <property type="entry name" value="Sig_transdc_resp-reg_receiver"/>
</dbReference>
<dbReference type="Gene3D" id="3.40.50.2300">
    <property type="match status" value="1"/>
</dbReference>
<dbReference type="InterPro" id="IPR036097">
    <property type="entry name" value="HisK_dim/P_sf"/>
</dbReference>
<dbReference type="CDD" id="cd00082">
    <property type="entry name" value="HisKA"/>
    <property type="match status" value="1"/>
</dbReference>
<dbReference type="InterPro" id="IPR011110">
    <property type="entry name" value="Reg_prop"/>
</dbReference>
<evidence type="ECO:0000256" key="6">
    <source>
        <dbReference type="ARBA" id="ARBA00023163"/>
    </source>
</evidence>
<dbReference type="EC" id="2.7.13.3" evidence="2"/>
<evidence type="ECO:0000256" key="2">
    <source>
        <dbReference type="ARBA" id="ARBA00012438"/>
    </source>
</evidence>
<evidence type="ECO:0000256" key="7">
    <source>
        <dbReference type="PROSITE-ProRule" id="PRU00169"/>
    </source>
</evidence>
<dbReference type="InterPro" id="IPR036890">
    <property type="entry name" value="HATPase_C_sf"/>
</dbReference>
<dbReference type="InterPro" id="IPR015943">
    <property type="entry name" value="WD40/YVTN_repeat-like_dom_sf"/>
</dbReference>
<keyword evidence="13" id="KW-0067">ATP-binding</keyword>
<dbReference type="InterPro" id="IPR018060">
    <property type="entry name" value="HTH_AraC"/>
</dbReference>
<dbReference type="InterPro" id="IPR005467">
    <property type="entry name" value="His_kinase_dom"/>
</dbReference>
<dbReference type="CDD" id="cd16922">
    <property type="entry name" value="HATPase_EvgS-ArcB-TorS-like"/>
    <property type="match status" value="1"/>
</dbReference>
<evidence type="ECO:0000256" key="4">
    <source>
        <dbReference type="ARBA" id="ARBA00023015"/>
    </source>
</evidence>
<dbReference type="Pfam" id="PF00512">
    <property type="entry name" value="HisKA"/>
    <property type="match status" value="1"/>
</dbReference>
<dbReference type="PROSITE" id="PS01124">
    <property type="entry name" value="HTH_ARAC_FAMILY_2"/>
    <property type="match status" value="1"/>
</dbReference>
<organism evidence="13 14">
    <name type="scientific">Larkinella insperata</name>
    <dbReference type="NCBI Taxonomy" id="332158"/>
    <lineage>
        <taxon>Bacteria</taxon>
        <taxon>Pseudomonadati</taxon>
        <taxon>Bacteroidota</taxon>
        <taxon>Cytophagia</taxon>
        <taxon>Cytophagales</taxon>
        <taxon>Spirosomataceae</taxon>
        <taxon>Larkinella</taxon>
    </lineage>
</organism>
<keyword evidence="9" id="KW-0732">Signal</keyword>
<dbReference type="CDD" id="cd17574">
    <property type="entry name" value="REC_OmpR"/>
    <property type="match status" value="1"/>
</dbReference>
<dbReference type="SUPFAM" id="SSF63829">
    <property type="entry name" value="Calcium-dependent phosphotriesterase"/>
    <property type="match status" value="2"/>
</dbReference>
<sequence>MRSFLQVILCAALLIGLMGSSLWAQQVMPTLLEQHAPPPTINFNIAGATQDQRGNLWLATNDGVVRFDGQHFKVYHDPVLGQGDDYFHVVPSPDGRIWCKQGRGGVLSYIDPRQDRIVRIPDTARVVRVFLSARKSNYLFAARDSTLWIGQRGQGLLHFNPRTYAVEEVFSQPGEGVRWITQDRQGTIWFTTNRAVYAYQPRSRHLRRYQQGLGPATPSPEGLMAIGIHARADGTILVGLPSEIDVIQPASGRIDRLPLVPSRFHSDQTVRDFFDDEQGNTYFKNHTTCFRYTAQGQLQQLEFSDLRHRAGFLYPGRDHRLWVTAGPSLRAYDLTRVRAIPALNLIDVVVNQDRLEETSAGRYLVRDSQGHPTLTVQEGDLITLRVSPSVQTTTRAFRLRLEGYDQNWHVVEDVLSQVAYQLPAGTYTLVLNSYANPTGWDSTRSTMTLLVRPVFWKTPGFGLLLLLVAGLVGAALIQNGRRRRLLRHQLARREFEAAALRGLDELKSQFFTNITHELRTPLTILLNAAEQISPARLVESDQNRLASIQRNAHELIRLINQTLDMAKLDAGKLDRHEQVGNPVRFVELVVGEFQGLAQQRQIQLDWLPPNEQVDLYGFDDDKVGKIVYNLVSNALKFTPAGGTVRVTCGLTDQHELTLRVEDTGIGIPADNLPRLFERFYQVDGSATRSHAGTGIGLALVHELTQWLGGTISVESTVGRGSVFTLKLPLTPVPGTDQGAGPNEPTRAAGRAVPQPEFAASPARVSPEESAEPLLLVVEDNPELRSYMAEALSANYRVITADTGWKGLEQALAQVPDLIISDVMMPDLSGPELDGYGLVERLKADDRTSHIPIVLLTARSSSDSRLKGLALGADDYLSKPFSLAELLLRIGNSLRTRQNWQRQLTLGIKAAQPGQSDTEGLSKEERFLNRLQTLIVEHLTDEQVDVDWLSQQAGMSRAQLHRKLSALTNLSTTRFIHRVRLEQAVYLLQQGDLNVAQVAQAVGYSSQSYFTKLFQEHYGYPPSKLTAL</sequence>
<dbReference type="SMART" id="SM00342">
    <property type="entry name" value="HTH_ARAC"/>
    <property type="match status" value="1"/>
</dbReference>
<dbReference type="InterPro" id="IPR009057">
    <property type="entry name" value="Homeodomain-like_sf"/>
</dbReference>
<dbReference type="SMART" id="SM00388">
    <property type="entry name" value="HisKA"/>
    <property type="match status" value="1"/>
</dbReference>
<dbReference type="PRINTS" id="PR00344">
    <property type="entry name" value="BCTRLSENSOR"/>
</dbReference>
<keyword evidence="5" id="KW-0238">DNA-binding</keyword>
<dbReference type="PANTHER" id="PTHR43547:SF2">
    <property type="entry name" value="HYBRID SIGNAL TRANSDUCTION HISTIDINE KINASE C"/>
    <property type="match status" value="1"/>
</dbReference>
<evidence type="ECO:0000259" key="12">
    <source>
        <dbReference type="PROSITE" id="PS50110"/>
    </source>
</evidence>
<feature type="domain" description="Response regulatory" evidence="12">
    <location>
        <begin position="773"/>
        <end position="893"/>
    </location>
</feature>
<accession>A0ABW3Q6D0</accession>
<dbReference type="InterPro" id="IPR013783">
    <property type="entry name" value="Ig-like_fold"/>
</dbReference>
<dbReference type="SUPFAM" id="SSF52172">
    <property type="entry name" value="CheY-like"/>
    <property type="match status" value="1"/>
</dbReference>
<dbReference type="PROSITE" id="PS50110">
    <property type="entry name" value="RESPONSE_REGULATORY"/>
    <property type="match status" value="1"/>
</dbReference>
<dbReference type="InterPro" id="IPR003594">
    <property type="entry name" value="HATPase_dom"/>
</dbReference>
<dbReference type="SMART" id="SM00448">
    <property type="entry name" value="REC"/>
    <property type="match status" value="1"/>
</dbReference>
<dbReference type="Pfam" id="PF00072">
    <property type="entry name" value="Response_reg"/>
    <property type="match status" value="1"/>
</dbReference>
<evidence type="ECO:0000256" key="9">
    <source>
        <dbReference type="SAM" id="SignalP"/>
    </source>
</evidence>
<feature type="domain" description="Histidine kinase" evidence="11">
    <location>
        <begin position="513"/>
        <end position="731"/>
    </location>
</feature>
<dbReference type="Pfam" id="PF12833">
    <property type="entry name" value="HTH_18"/>
    <property type="match status" value="1"/>
</dbReference>